<reference evidence="2 3" key="1">
    <citation type="submission" date="2019-07" db="EMBL/GenBank/DDBJ databases">
        <title>Genomic Encyclopedia of Type Strains, Phase IV (KMG-IV): sequencing the most valuable type-strain genomes for metagenomic binning, comparative biology and taxonomic classification.</title>
        <authorList>
            <person name="Goeker M."/>
        </authorList>
    </citation>
    <scope>NUCLEOTIDE SEQUENCE [LARGE SCALE GENOMIC DNA]</scope>
    <source>
        <strain evidence="2 3">DSM 18961</strain>
    </source>
</reference>
<gene>
    <name evidence="2" type="ORF">C7447_104125</name>
</gene>
<dbReference type="SUPFAM" id="SSF51206">
    <property type="entry name" value="cAMP-binding domain-like"/>
    <property type="match status" value="1"/>
</dbReference>
<dbReference type="InterPro" id="IPR000595">
    <property type="entry name" value="cNMP-bd_dom"/>
</dbReference>
<dbReference type="RefSeq" id="WP_148870785.1">
    <property type="nucleotide sequence ID" value="NZ_VNIA01000004.1"/>
</dbReference>
<name>A0A5S5DS17_9FLAO</name>
<dbReference type="Proteomes" id="UP000323136">
    <property type="component" value="Unassembled WGS sequence"/>
</dbReference>
<organism evidence="2 3">
    <name type="scientific">Tenacibaculum adriaticum</name>
    <dbReference type="NCBI Taxonomy" id="413713"/>
    <lineage>
        <taxon>Bacteria</taxon>
        <taxon>Pseudomonadati</taxon>
        <taxon>Bacteroidota</taxon>
        <taxon>Flavobacteriia</taxon>
        <taxon>Flavobacteriales</taxon>
        <taxon>Flavobacteriaceae</taxon>
        <taxon>Tenacibaculum</taxon>
    </lineage>
</organism>
<proteinExistence type="predicted"/>
<protein>
    <submittedName>
        <fullName evidence="2">CRP-like cAMP-binding protein</fullName>
    </submittedName>
</protein>
<dbReference type="AlphaFoldDB" id="A0A5S5DS17"/>
<evidence type="ECO:0000313" key="3">
    <source>
        <dbReference type="Proteomes" id="UP000323136"/>
    </source>
</evidence>
<accession>A0A5S5DS17</accession>
<dbReference type="InterPro" id="IPR018490">
    <property type="entry name" value="cNMP-bd_dom_sf"/>
</dbReference>
<dbReference type="PROSITE" id="PS50042">
    <property type="entry name" value="CNMP_BINDING_3"/>
    <property type="match status" value="1"/>
</dbReference>
<evidence type="ECO:0000313" key="2">
    <source>
        <dbReference type="EMBL" id="TYP97439.1"/>
    </source>
</evidence>
<dbReference type="InterPro" id="IPR014710">
    <property type="entry name" value="RmlC-like_jellyroll"/>
</dbReference>
<evidence type="ECO:0000259" key="1">
    <source>
        <dbReference type="PROSITE" id="PS50042"/>
    </source>
</evidence>
<dbReference type="Gene3D" id="2.60.120.10">
    <property type="entry name" value="Jelly Rolls"/>
    <property type="match status" value="1"/>
</dbReference>
<comment type="caution">
    <text evidence="2">The sequence shown here is derived from an EMBL/GenBank/DDBJ whole genome shotgun (WGS) entry which is preliminary data.</text>
</comment>
<keyword evidence="3" id="KW-1185">Reference proteome</keyword>
<dbReference type="EMBL" id="VNIA01000004">
    <property type="protein sequence ID" value="TYP97439.1"/>
    <property type="molecule type" value="Genomic_DNA"/>
</dbReference>
<sequence>MLEVFKKYINDKTSLPEEDLNEILSYAIIKKLRRRQFLLQEGDIWRYNAFICSGFVRTYSVDDKGTEHIMNFSPENYWTGDRESLTNETPSKFNIEALENTEILLIKKEDFEMLCKKIPLFNNLVNNILHKSFITSQSRIHSNISQSSEDKYNNFVLKYPSIANRVPQHMIASYIGISPETLSRIRSQATKK</sequence>
<dbReference type="Pfam" id="PF00027">
    <property type="entry name" value="cNMP_binding"/>
    <property type="match status" value="1"/>
</dbReference>
<dbReference type="CDD" id="cd00038">
    <property type="entry name" value="CAP_ED"/>
    <property type="match status" value="1"/>
</dbReference>
<dbReference type="OrthoDB" id="1092431at2"/>
<feature type="domain" description="Cyclic nucleotide-binding" evidence="1">
    <location>
        <begin position="14"/>
        <end position="114"/>
    </location>
</feature>